<proteinExistence type="predicted"/>
<gene>
    <name evidence="1" type="ORF">MBOU_35980</name>
</gene>
<organism evidence="1 2">
    <name type="scientific">Mycobacterium bourgelatii</name>
    <dbReference type="NCBI Taxonomy" id="1273442"/>
    <lineage>
        <taxon>Bacteria</taxon>
        <taxon>Bacillati</taxon>
        <taxon>Actinomycetota</taxon>
        <taxon>Actinomycetes</taxon>
        <taxon>Mycobacteriales</taxon>
        <taxon>Mycobacteriaceae</taxon>
        <taxon>Mycobacterium</taxon>
    </lineage>
</organism>
<reference evidence="1 2" key="1">
    <citation type="journal article" date="2019" name="Emerg. Microbes Infect.">
        <title>Comprehensive subspecies identification of 175 nontuberculous mycobacteria species based on 7547 genomic profiles.</title>
        <authorList>
            <person name="Matsumoto Y."/>
            <person name="Kinjo T."/>
            <person name="Motooka D."/>
            <person name="Nabeya D."/>
            <person name="Jung N."/>
            <person name="Uechi K."/>
            <person name="Horii T."/>
            <person name="Iida T."/>
            <person name="Fujita J."/>
            <person name="Nakamura S."/>
        </authorList>
    </citation>
    <scope>NUCLEOTIDE SEQUENCE [LARGE SCALE GENOMIC DNA]</scope>
    <source>
        <strain evidence="1 2">JCM 30725</strain>
    </source>
</reference>
<accession>A0A7I9YSB2</accession>
<sequence length="217" mass="23773">MTAQASWTLDELVRRVAVGLADPAYPGAPNGRVRELPDRRAVRWYTTTGLVDRPAMQGRTALYGPRQLLQVIAVKRRQAEGRSLAEIQAELAGATDETLRRVAAVPEEVLAPPSEPAASVHEMPDSTVCRRTDTHAREQERPARRRRFWAEHPAAAPDTVRKLSAVSLPGGALLMLPGDPDGRPDEDDIHAIHEAARPLLDLLADRGLLSLDERSPS</sequence>
<dbReference type="InterPro" id="IPR009061">
    <property type="entry name" value="DNA-bd_dom_put_sf"/>
</dbReference>
<name>A0A7I9YSB2_MYCBU</name>
<dbReference type="AlphaFoldDB" id="A0A7I9YSB2"/>
<dbReference type="EMBL" id="BLKZ01000001">
    <property type="protein sequence ID" value="GFG91556.1"/>
    <property type="molecule type" value="Genomic_DNA"/>
</dbReference>
<dbReference type="Proteomes" id="UP000465360">
    <property type="component" value="Unassembled WGS sequence"/>
</dbReference>
<dbReference type="SUPFAM" id="SSF46955">
    <property type="entry name" value="Putative DNA-binding domain"/>
    <property type="match status" value="1"/>
</dbReference>
<comment type="caution">
    <text evidence="1">The sequence shown here is derived from an EMBL/GenBank/DDBJ whole genome shotgun (WGS) entry which is preliminary data.</text>
</comment>
<keyword evidence="2" id="KW-1185">Reference proteome</keyword>
<evidence type="ECO:0008006" key="3">
    <source>
        <dbReference type="Google" id="ProtNLM"/>
    </source>
</evidence>
<evidence type="ECO:0000313" key="2">
    <source>
        <dbReference type="Proteomes" id="UP000465360"/>
    </source>
</evidence>
<dbReference type="Gene3D" id="1.10.1660.10">
    <property type="match status" value="1"/>
</dbReference>
<evidence type="ECO:0000313" key="1">
    <source>
        <dbReference type="EMBL" id="GFG91556.1"/>
    </source>
</evidence>
<protein>
    <recommendedName>
        <fullName evidence="3">HTH merR-type domain-containing protein</fullName>
    </recommendedName>
</protein>
<dbReference type="RefSeq" id="WP_163714853.1">
    <property type="nucleotide sequence ID" value="NZ_BLKZ01000001.1"/>
</dbReference>